<feature type="domain" description="N-acetyltransferase" evidence="3">
    <location>
        <begin position="1"/>
        <end position="140"/>
    </location>
</feature>
<evidence type="ECO:0000256" key="2">
    <source>
        <dbReference type="ARBA" id="ARBA00029740"/>
    </source>
</evidence>
<dbReference type="PROSITE" id="PS51186">
    <property type="entry name" value="GNAT"/>
    <property type="match status" value="1"/>
</dbReference>
<dbReference type="OrthoDB" id="9796171at2"/>
<dbReference type="EMBL" id="BKAV01000039">
    <property type="protein sequence ID" value="GEQ01426.1"/>
    <property type="molecule type" value="Genomic_DNA"/>
</dbReference>
<dbReference type="InterPro" id="IPR016181">
    <property type="entry name" value="Acyl_CoA_acyltransferase"/>
</dbReference>
<reference evidence="4 7" key="2">
    <citation type="submission" date="2019-07" db="EMBL/GenBank/DDBJ databases">
        <title>Whole genome shotgun sequence of Staphylococcus arlettae NBRC 109765.</title>
        <authorList>
            <person name="Hosoyama A."/>
            <person name="Uohara A."/>
            <person name="Ohji S."/>
            <person name="Ichikawa N."/>
        </authorList>
    </citation>
    <scope>NUCLEOTIDE SEQUENCE [LARGE SCALE GENOMIC DNA]</scope>
    <source>
        <strain evidence="4 7">NBRC 109765</strain>
    </source>
</reference>
<dbReference type="RefSeq" id="WP_103388363.1">
    <property type="nucleotide sequence ID" value="NZ_BKAV01000039.1"/>
</dbReference>
<dbReference type="STRING" id="1212545.SARL_06969"/>
<evidence type="ECO:0000313" key="7">
    <source>
        <dbReference type="Proteomes" id="UP000321598"/>
    </source>
</evidence>
<comment type="similarity">
    <text evidence="1">Belongs to the UPF0039 (ElaA) family.</text>
</comment>
<dbReference type="Pfam" id="PF13673">
    <property type="entry name" value="Acetyltransf_10"/>
    <property type="match status" value="1"/>
</dbReference>
<proteinExistence type="inferred from homology"/>
<organism evidence="5 6">
    <name type="scientific">Staphylococcus arlettae</name>
    <dbReference type="NCBI Taxonomy" id="29378"/>
    <lineage>
        <taxon>Bacteria</taxon>
        <taxon>Bacillati</taxon>
        <taxon>Bacillota</taxon>
        <taxon>Bacilli</taxon>
        <taxon>Bacillales</taxon>
        <taxon>Staphylococcaceae</taxon>
        <taxon>Staphylococcus</taxon>
    </lineage>
</organism>
<reference evidence="5 6" key="1">
    <citation type="submission" date="2018-06" db="EMBL/GenBank/DDBJ databases">
        <authorList>
            <consortium name="Pathogen Informatics"/>
            <person name="Doyle S."/>
        </authorList>
    </citation>
    <scope>NUCLEOTIDE SEQUENCE [LARGE SCALE GENOMIC DNA]</scope>
    <source>
        <strain evidence="5 6">NCTC12413</strain>
    </source>
</reference>
<name>A0A380CKR7_9STAP</name>
<evidence type="ECO:0000313" key="6">
    <source>
        <dbReference type="Proteomes" id="UP000254956"/>
    </source>
</evidence>
<dbReference type="AlphaFoldDB" id="A0A380CKR7"/>
<gene>
    <name evidence="5" type="ORF">NCTC12413_01901</name>
    <name evidence="4" type="ORF">SAR03_24630</name>
</gene>
<keyword evidence="5" id="KW-0808">Transferase</keyword>
<dbReference type="Proteomes" id="UP000254956">
    <property type="component" value="Unassembled WGS sequence"/>
</dbReference>
<evidence type="ECO:0000259" key="3">
    <source>
        <dbReference type="PROSITE" id="PS51186"/>
    </source>
</evidence>
<protein>
    <recommendedName>
        <fullName evidence="2">GCN5-related N-acetyltransferase</fullName>
    </recommendedName>
</protein>
<dbReference type="Proteomes" id="UP000321598">
    <property type="component" value="Unassembled WGS sequence"/>
</dbReference>
<sequence>MFKIITTEAEKQDAFDIRKKVFVKEQGVPVENELDDYDAIATHIIGYNDNQQPFATARFRQYEQGVKIERVAIHPAFRKSGYGKKLMQFVEKSAAQQGYTKLILNAQLHAKLFYSSLGYNSVGDIFYEEEIKHVKMVKSI</sequence>
<dbReference type="CDD" id="cd04301">
    <property type="entry name" value="NAT_SF"/>
    <property type="match status" value="1"/>
</dbReference>
<dbReference type="InterPro" id="IPR000182">
    <property type="entry name" value="GNAT_dom"/>
</dbReference>
<dbReference type="Gene3D" id="3.40.630.30">
    <property type="match status" value="1"/>
</dbReference>
<dbReference type="GO" id="GO:0004343">
    <property type="term" value="F:glucosamine 6-phosphate N-acetyltransferase activity"/>
    <property type="evidence" value="ECO:0007669"/>
    <property type="project" value="TreeGrafter"/>
</dbReference>
<dbReference type="InterPro" id="IPR039143">
    <property type="entry name" value="GNPNAT1-like"/>
</dbReference>
<evidence type="ECO:0000313" key="4">
    <source>
        <dbReference type="EMBL" id="GEQ01426.1"/>
    </source>
</evidence>
<dbReference type="PANTHER" id="PTHR13355">
    <property type="entry name" value="GLUCOSAMINE 6-PHOSPHATE N-ACETYLTRANSFERASE"/>
    <property type="match status" value="1"/>
</dbReference>
<accession>A0A380CKR7</accession>
<evidence type="ECO:0000313" key="5">
    <source>
        <dbReference type="EMBL" id="SUJ21392.1"/>
    </source>
</evidence>
<dbReference type="SUPFAM" id="SSF55729">
    <property type="entry name" value="Acyl-CoA N-acyltransferases (Nat)"/>
    <property type="match status" value="1"/>
</dbReference>
<dbReference type="PANTHER" id="PTHR13355:SF11">
    <property type="entry name" value="GLUCOSAMINE 6-PHOSPHATE N-ACETYLTRANSFERASE"/>
    <property type="match status" value="1"/>
</dbReference>
<evidence type="ECO:0000256" key="1">
    <source>
        <dbReference type="ARBA" id="ARBA00009623"/>
    </source>
</evidence>
<dbReference type="EMBL" id="UGZE01000001">
    <property type="protein sequence ID" value="SUJ21392.1"/>
    <property type="molecule type" value="Genomic_DNA"/>
</dbReference>
<keyword evidence="7" id="KW-1185">Reference proteome</keyword>